<accession>A0AAV7SEM0</accession>
<name>A0AAV7SEM0_PLEWA</name>
<evidence type="ECO:0000313" key="2">
    <source>
        <dbReference type="EMBL" id="KAJ1162645.1"/>
    </source>
</evidence>
<dbReference type="AlphaFoldDB" id="A0AAV7SEM0"/>
<feature type="region of interest" description="Disordered" evidence="1">
    <location>
        <begin position="1"/>
        <end position="31"/>
    </location>
</feature>
<evidence type="ECO:0000313" key="3">
    <source>
        <dbReference type="Proteomes" id="UP001066276"/>
    </source>
</evidence>
<dbReference type="EMBL" id="JANPWB010000008">
    <property type="protein sequence ID" value="KAJ1162645.1"/>
    <property type="molecule type" value="Genomic_DNA"/>
</dbReference>
<comment type="caution">
    <text evidence="2">The sequence shown here is derived from an EMBL/GenBank/DDBJ whole genome shotgun (WGS) entry which is preliminary data.</text>
</comment>
<evidence type="ECO:0000256" key="1">
    <source>
        <dbReference type="SAM" id="MobiDB-lite"/>
    </source>
</evidence>
<proteinExistence type="predicted"/>
<organism evidence="2 3">
    <name type="scientific">Pleurodeles waltl</name>
    <name type="common">Iberian ribbed newt</name>
    <dbReference type="NCBI Taxonomy" id="8319"/>
    <lineage>
        <taxon>Eukaryota</taxon>
        <taxon>Metazoa</taxon>
        <taxon>Chordata</taxon>
        <taxon>Craniata</taxon>
        <taxon>Vertebrata</taxon>
        <taxon>Euteleostomi</taxon>
        <taxon>Amphibia</taxon>
        <taxon>Batrachia</taxon>
        <taxon>Caudata</taxon>
        <taxon>Salamandroidea</taxon>
        <taxon>Salamandridae</taxon>
        <taxon>Pleurodelinae</taxon>
        <taxon>Pleurodeles</taxon>
    </lineage>
</organism>
<keyword evidence="3" id="KW-1185">Reference proteome</keyword>
<feature type="compositionally biased region" description="Low complexity" evidence="1">
    <location>
        <begin position="17"/>
        <end position="31"/>
    </location>
</feature>
<sequence>MSCTAADSRAAPQAGLSPSPVGRGAGSPGRAAAYHGLEESSIMQDHQEDGVLEDSIFDFCLAKEVLKRNRVMEKYKSRLEQALHSQSEQRKAPRTSSSCALNATLISPVEAQRKPQSPVPECLSATGTLTQILGSVSQPHWVIACCMQLGAKSKETTPGDALKI</sequence>
<reference evidence="2" key="1">
    <citation type="journal article" date="2022" name="bioRxiv">
        <title>Sequencing and chromosome-scale assembly of the giantPleurodeles waltlgenome.</title>
        <authorList>
            <person name="Brown T."/>
            <person name="Elewa A."/>
            <person name="Iarovenko S."/>
            <person name="Subramanian E."/>
            <person name="Araus A.J."/>
            <person name="Petzold A."/>
            <person name="Susuki M."/>
            <person name="Suzuki K.-i.T."/>
            <person name="Hayashi T."/>
            <person name="Toyoda A."/>
            <person name="Oliveira C."/>
            <person name="Osipova E."/>
            <person name="Leigh N.D."/>
            <person name="Simon A."/>
            <person name="Yun M.H."/>
        </authorList>
    </citation>
    <scope>NUCLEOTIDE SEQUENCE</scope>
    <source>
        <strain evidence="2">20211129_DDA</strain>
        <tissue evidence="2">Liver</tissue>
    </source>
</reference>
<protein>
    <submittedName>
        <fullName evidence="2">Uncharacterized protein</fullName>
    </submittedName>
</protein>
<dbReference type="Proteomes" id="UP001066276">
    <property type="component" value="Chromosome 4_2"/>
</dbReference>
<gene>
    <name evidence="2" type="ORF">NDU88_003113</name>
</gene>